<dbReference type="EMBL" id="MK552327">
    <property type="protein sequence ID" value="QBJ02849.1"/>
    <property type="molecule type" value="Genomic_DNA"/>
</dbReference>
<sequence>MKYEDLLHLSSQVRVSYLVAVLKAVCVEAKESPKPLATVINATLAVFSLTATEHDALKQEALERLQDE</sequence>
<evidence type="ECO:0000313" key="2">
    <source>
        <dbReference type="Proteomes" id="UP000294134"/>
    </source>
</evidence>
<organism evidence="1 2">
    <name type="scientific">Pseudomonas phage Psa21</name>
    <dbReference type="NCBI Taxonomy" id="2530023"/>
    <lineage>
        <taxon>Viruses</taxon>
        <taxon>Duplodnaviria</taxon>
        <taxon>Heunggongvirae</taxon>
        <taxon>Uroviricota</taxon>
        <taxon>Caudoviricetes</taxon>
        <taxon>Chimalliviridae</taxon>
        <taxon>Tepukevirus</taxon>
        <taxon>Tepukevirus Psa21</taxon>
    </lineage>
</organism>
<accession>A0A481W4Q8</accession>
<dbReference type="Proteomes" id="UP000294134">
    <property type="component" value="Segment"/>
</dbReference>
<gene>
    <name evidence="1" type="ORF">PSA21_323</name>
</gene>
<keyword evidence="2" id="KW-1185">Reference proteome</keyword>
<protein>
    <submittedName>
        <fullName evidence="1">Uncharacterized protein</fullName>
    </submittedName>
</protein>
<name>A0A481W4Q8_9CAUD</name>
<proteinExistence type="predicted"/>
<evidence type="ECO:0000313" key="1">
    <source>
        <dbReference type="EMBL" id="QBJ02849.1"/>
    </source>
</evidence>
<reference evidence="1 2" key="1">
    <citation type="submission" date="2019-02" db="EMBL/GenBank/DDBJ databases">
        <authorList>
            <person name="Frampton R.A."/>
            <person name="Wojtus J.K."/>
            <person name="Fineran P.C."/>
            <person name="Hendrickson H.L."/>
        </authorList>
    </citation>
    <scope>NUCLEOTIDE SEQUENCE [LARGE SCALE GENOMIC DNA]</scope>
</reference>